<evidence type="ECO:0000313" key="4">
    <source>
        <dbReference type="Proteomes" id="UP000617951"/>
    </source>
</evidence>
<dbReference type="InterPro" id="IPR001387">
    <property type="entry name" value="Cro/C1-type_HTH"/>
</dbReference>
<dbReference type="AlphaFoldDB" id="A0A926DIF0"/>
<dbReference type="InterPro" id="IPR050807">
    <property type="entry name" value="TransReg_Diox_bact_type"/>
</dbReference>
<dbReference type="InterPro" id="IPR010982">
    <property type="entry name" value="Lambda_DNA-bd_dom_sf"/>
</dbReference>
<dbReference type="Gene3D" id="1.10.260.40">
    <property type="entry name" value="lambda repressor-like DNA-binding domains"/>
    <property type="match status" value="1"/>
</dbReference>
<dbReference type="RefSeq" id="WP_178618616.1">
    <property type="nucleotide sequence ID" value="NZ_JACRSS010000002.1"/>
</dbReference>
<dbReference type="GO" id="GO:0005829">
    <property type="term" value="C:cytosol"/>
    <property type="evidence" value="ECO:0007669"/>
    <property type="project" value="TreeGrafter"/>
</dbReference>
<dbReference type="SUPFAM" id="SSF47413">
    <property type="entry name" value="lambda repressor-like DNA-binding domains"/>
    <property type="match status" value="1"/>
</dbReference>
<name>A0A926DIF0_9FIRM</name>
<dbReference type="Pfam" id="PF12844">
    <property type="entry name" value="HTH_19"/>
    <property type="match status" value="1"/>
</dbReference>
<dbReference type="GO" id="GO:0003677">
    <property type="term" value="F:DNA binding"/>
    <property type="evidence" value="ECO:0007669"/>
    <property type="project" value="UniProtKB-KW"/>
</dbReference>
<organism evidence="3 4">
    <name type="scientific">Guopingia tenuis</name>
    <dbReference type="NCBI Taxonomy" id="2763656"/>
    <lineage>
        <taxon>Bacteria</taxon>
        <taxon>Bacillati</taxon>
        <taxon>Bacillota</taxon>
        <taxon>Clostridia</taxon>
        <taxon>Christensenellales</taxon>
        <taxon>Christensenellaceae</taxon>
        <taxon>Guopingia</taxon>
    </lineage>
</organism>
<dbReference type="Proteomes" id="UP000617951">
    <property type="component" value="Unassembled WGS sequence"/>
</dbReference>
<evidence type="ECO:0000256" key="1">
    <source>
        <dbReference type="ARBA" id="ARBA00023125"/>
    </source>
</evidence>
<dbReference type="SMART" id="SM00530">
    <property type="entry name" value="HTH_XRE"/>
    <property type="match status" value="1"/>
</dbReference>
<dbReference type="CDD" id="cd00093">
    <property type="entry name" value="HTH_XRE"/>
    <property type="match status" value="1"/>
</dbReference>
<dbReference type="PROSITE" id="PS50943">
    <property type="entry name" value="HTH_CROC1"/>
    <property type="match status" value="1"/>
</dbReference>
<keyword evidence="4" id="KW-1185">Reference proteome</keyword>
<evidence type="ECO:0000259" key="2">
    <source>
        <dbReference type="PROSITE" id="PS50943"/>
    </source>
</evidence>
<proteinExistence type="predicted"/>
<feature type="domain" description="HTH cro/C1-type" evidence="2">
    <location>
        <begin position="10"/>
        <end position="62"/>
    </location>
</feature>
<reference evidence="3" key="1">
    <citation type="submission" date="2020-08" db="EMBL/GenBank/DDBJ databases">
        <title>Genome public.</title>
        <authorList>
            <person name="Liu C."/>
            <person name="Sun Q."/>
        </authorList>
    </citation>
    <scope>NUCLEOTIDE SEQUENCE</scope>
    <source>
        <strain evidence="3">NSJ-63</strain>
    </source>
</reference>
<sequence length="114" mass="12995">METLGGRLCYARRKNGYTQESLAEAIGVSRGVIYNLEKNKTQPQRIVVNAICEELGIRREWLLEGAGEMEKEQASQSARLLAELYEAARGLSEDEQLYLLDIVKAMRRRFSNKT</sequence>
<dbReference type="PANTHER" id="PTHR46797">
    <property type="entry name" value="HTH-TYPE TRANSCRIPTIONAL REGULATOR"/>
    <property type="match status" value="1"/>
</dbReference>
<comment type="caution">
    <text evidence="3">The sequence shown here is derived from an EMBL/GenBank/DDBJ whole genome shotgun (WGS) entry which is preliminary data.</text>
</comment>
<gene>
    <name evidence="3" type="ORF">H8693_05350</name>
</gene>
<accession>A0A926DIF0</accession>
<evidence type="ECO:0000313" key="3">
    <source>
        <dbReference type="EMBL" id="MBC8538357.1"/>
    </source>
</evidence>
<dbReference type="PANTHER" id="PTHR46797:SF1">
    <property type="entry name" value="METHYLPHOSPHONATE SYNTHASE"/>
    <property type="match status" value="1"/>
</dbReference>
<dbReference type="GO" id="GO:0003700">
    <property type="term" value="F:DNA-binding transcription factor activity"/>
    <property type="evidence" value="ECO:0007669"/>
    <property type="project" value="TreeGrafter"/>
</dbReference>
<keyword evidence="1" id="KW-0238">DNA-binding</keyword>
<protein>
    <submittedName>
        <fullName evidence="3">Helix-turn-helix domain-containing protein</fullName>
    </submittedName>
</protein>
<dbReference type="EMBL" id="JACRSS010000002">
    <property type="protein sequence ID" value="MBC8538357.1"/>
    <property type="molecule type" value="Genomic_DNA"/>
</dbReference>